<gene>
    <name evidence="2" type="ORF">CDD80_341</name>
</gene>
<dbReference type="OrthoDB" id="5204927at2759"/>
<evidence type="ECO:0000313" key="3">
    <source>
        <dbReference type="Proteomes" id="UP000226431"/>
    </source>
</evidence>
<accession>A0A2C5YM29</accession>
<feature type="region of interest" description="Disordered" evidence="1">
    <location>
        <begin position="119"/>
        <end position="149"/>
    </location>
</feature>
<proteinExistence type="predicted"/>
<reference evidence="2 3" key="1">
    <citation type="submission" date="2017-06" db="EMBL/GenBank/DDBJ databases">
        <title>Ant-infecting Ophiocordyceps genomes reveal a high diversity of potential behavioral manipulation genes and a possible major role for enterotoxins.</title>
        <authorList>
            <person name="De Bekker C."/>
            <person name="Evans H.C."/>
            <person name="Brachmann A."/>
            <person name="Hughes D.P."/>
        </authorList>
    </citation>
    <scope>NUCLEOTIDE SEQUENCE [LARGE SCALE GENOMIC DNA]</scope>
    <source>
        <strain evidence="2 3">Map16</strain>
    </source>
</reference>
<comment type="caution">
    <text evidence="2">The sequence shown here is derived from an EMBL/GenBank/DDBJ whole genome shotgun (WGS) entry which is preliminary data.</text>
</comment>
<evidence type="ECO:0000256" key="1">
    <source>
        <dbReference type="SAM" id="MobiDB-lite"/>
    </source>
</evidence>
<sequence length="149" mass="16702">MADVSDHALSYSRRHSLITHWETGAQASEQHHLSRRRSTGGILAGSELLQSRPSRLSVRLAPVDEQRRSVFLDPADHQPVDWTQSDESCVQSTSAVSSYLVRKNELASLLRARLGSLAARTRGRESASARREEPASRSSRASFFSRFRR</sequence>
<dbReference type="Proteomes" id="UP000226431">
    <property type="component" value="Unassembled WGS sequence"/>
</dbReference>
<keyword evidence="3" id="KW-1185">Reference proteome</keyword>
<protein>
    <submittedName>
        <fullName evidence="2">Uncharacterized protein</fullName>
    </submittedName>
</protein>
<dbReference type="AlphaFoldDB" id="A0A2C5YM29"/>
<dbReference type="EMBL" id="NJES01001093">
    <property type="protein sequence ID" value="PHH67981.1"/>
    <property type="molecule type" value="Genomic_DNA"/>
</dbReference>
<feature type="compositionally biased region" description="Low complexity" evidence="1">
    <location>
        <begin position="136"/>
        <end position="149"/>
    </location>
</feature>
<name>A0A2C5YM29_9HYPO</name>
<feature type="compositionally biased region" description="Basic and acidic residues" evidence="1">
    <location>
        <begin position="122"/>
        <end position="135"/>
    </location>
</feature>
<organism evidence="2 3">
    <name type="scientific">Ophiocordyceps camponoti-rufipedis</name>
    <dbReference type="NCBI Taxonomy" id="2004952"/>
    <lineage>
        <taxon>Eukaryota</taxon>
        <taxon>Fungi</taxon>
        <taxon>Dikarya</taxon>
        <taxon>Ascomycota</taxon>
        <taxon>Pezizomycotina</taxon>
        <taxon>Sordariomycetes</taxon>
        <taxon>Hypocreomycetidae</taxon>
        <taxon>Hypocreales</taxon>
        <taxon>Ophiocordycipitaceae</taxon>
        <taxon>Ophiocordyceps</taxon>
    </lineage>
</organism>
<evidence type="ECO:0000313" key="2">
    <source>
        <dbReference type="EMBL" id="PHH67981.1"/>
    </source>
</evidence>